<dbReference type="OMA" id="HCIVANI"/>
<keyword evidence="2" id="KW-1185">Reference proteome</keyword>
<evidence type="ECO:0000256" key="1">
    <source>
        <dbReference type="SAM" id="Phobius"/>
    </source>
</evidence>
<dbReference type="OrthoDB" id="407658at2759"/>
<keyword evidence="1" id="KW-1133">Transmembrane helix</keyword>
<dbReference type="AlphaFoldDB" id="A0A7I4YS01"/>
<sequence length="359" mass="42325">MMIKRHILAMRSSLIVIVVMTFGLVIFYSGRCVTRMVIYQYDKRTTNIAIVSILGNGTSRAKYKTAMDSVLCYALQNNYTFILTKSTEYAELCNHQEFLFQRHCIVANILQQNNFEWILVIDSDTGVVNEKVRIEKYIRDEADIMFYDRFFNFEIMAGTYLVKKSDYAIKFLHGWADYEKRLPKNFHGLDNGAIHMYMVEQLAPNATLIPTCWELWRNTTNFETLTRYTLCCREILKNSTAGNVVIYGKGEGWARDAWLTNSHWSPDRDFMFHALKEEHKKKFSAEEKEKLDGPPYWPWISTLRTPLDTEECRMGEFHWDHEPDLISSAKQLNDHMDKRRKEVDDEYRSKLIYIQPGHH</sequence>
<evidence type="ECO:0000313" key="2">
    <source>
        <dbReference type="Proteomes" id="UP000025227"/>
    </source>
</evidence>
<keyword evidence="1" id="KW-0472">Membrane</keyword>
<dbReference type="PANTHER" id="PTHR31562:SF9">
    <property type="entry name" value="GLYCOSYLTRANSFERASE FAMILY 8 PROTEIN"/>
    <property type="match status" value="1"/>
</dbReference>
<dbReference type="Pfam" id="PF03314">
    <property type="entry name" value="DUF273"/>
    <property type="match status" value="1"/>
</dbReference>
<proteinExistence type="predicted"/>
<name>A0A7I4YS01_HAECO</name>
<dbReference type="Gene3D" id="3.90.550.10">
    <property type="entry name" value="Spore Coat Polysaccharide Biosynthesis Protein SpsA, Chain A"/>
    <property type="match status" value="1"/>
</dbReference>
<dbReference type="InterPro" id="IPR004988">
    <property type="entry name" value="DUF273"/>
</dbReference>
<dbReference type="PANTHER" id="PTHR31562">
    <property type="entry name" value="PROTEIN CBG18972"/>
    <property type="match status" value="1"/>
</dbReference>
<protein>
    <submittedName>
        <fullName evidence="3">Glycosyl transferase domain containing protein</fullName>
    </submittedName>
</protein>
<dbReference type="Proteomes" id="UP000025227">
    <property type="component" value="Unplaced"/>
</dbReference>
<dbReference type="WBParaSite" id="HCON_00135910-00001">
    <property type="protein sequence ID" value="HCON_00135910-00001"/>
    <property type="gene ID" value="HCON_00135910"/>
</dbReference>
<dbReference type="InterPro" id="IPR029044">
    <property type="entry name" value="Nucleotide-diphossugar_trans"/>
</dbReference>
<accession>A0A7I4YS01</accession>
<evidence type="ECO:0000313" key="3">
    <source>
        <dbReference type="WBParaSite" id="HCON_00135910-00001"/>
    </source>
</evidence>
<keyword evidence="1" id="KW-0812">Transmembrane</keyword>
<organism evidence="2 3">
    <name type="scientific">Haemonchus contortus</name>
    <name type="common">Barber pole worm</name>
    <dbReference type="NCBI Taxonomy" id="6289"/>
    <lineage>
        <taxon>Eukaryota</taxon>
        <taxon>Metazoa</taxon>
        <taxon>Ecdysozoa</taxon>
        <taxon>Nematoda</taxon>
        <taxon>Chromadorea</taxon>
        <taxon>Rhabditida</taxon>
        <taxon>Rhabditina</taxon>
        <taxon>Rhabditomorpha</taxon>
        <taxon>Strongyloidea</taxon>
        <taxon>Trichostrongylidae</taxon>
        <taxon>Haemonchus</taxon>
    </lineage>
</organism>
<feature type="transmembrane region" description="Helical" evidence="1">
    <location>
        <begin position="12"/>
        <end position="30"/>
    </location>
</feature>
<reference evidence="3" key="1">
    <citation type="submission" date="2020-12" db="UniProtKB">
        <authorList>
            <consortium name="WormBaseParasite"/>
        </authorList>
    </citation>
    <scope>IDENTIFICATION</scope>
    <source>
        <strain evidence="3">MHco3</strain>
    </source>
</reference>